<dbReference type="PANTHER" id="PTHR40048:SF1">
    <property type="entry name" value="RHAMNOSYL O-METHYLTRANSFERASE"/>
    <property type="match status" value="1"/>
</dbReference>
<accession>A0A2L2X9L0</accession>
<dbReference type="InterPro" id="IPR007072">
    <property type="entry name" value="RNMT_CmcI"/>
</dbReference>
<evidence type="ECO:0000256" key="2">
    <source>
        <dbReference type="ARBA" id="ARBA00022679"/>
    </source>
</evidence>
<dbReference type="PANTHER" id="PTHR40048">
    <property type="entry name" value="RHAMNOSYL O-METHYLTRANSFERASE"/>
    <property type="match status" value="1"/>
</dbReference>
<evidence type="ECO:0000256" key="1">
    <source>
        <dbReference type="ARBA" id="ARBA00022603"/>
    </source>
</evidence>
<dbReference type="GO" id="GO:0005886">
    <property type="term" value="C:plasma membrane"/>
    <property type="evidence" value="ECO:0007669"/>
    <property type="project" value="TreeGrafter"/>
</dbReference>
<dbReference type="GO" id="GO:0008168">
    <property type="term" value="F:methyltransferase activity"/>
    <property type="evidence" value="ECO:0007669"/>
    <property type="project" value="UniProtKB-KW"/>
</dbReference>
<name>A0A2L2X9L0_9FIRM</name>
<dbReference type="GO" id="GO:0032259">
    <property type="term" value="P:methylation"/>
    <property type="evidence" value="ECO:0007669"/>
    <property type="project" value="UniProtKB-KW"/>
</dbReference>
<gene>
    <name evidence="3" type="ORF">DCCM_0487</name>
</gene>
<dbReference type="InterPro" id="IPR029063">
    <property type="entry name" value="SAM-dependent_MTases_sf"/>
</dbReference>
<organism evidence="3 4">
    <name type="scientific">Desulfocucumis palustris</name>
    <dbReference type="NCBI Taxonomy" id="1898651"/>
    <lineage>
        <taxon>Bacteria</taxon>
        <taxon>Bacillati</taxon>
        <taxon>Bacillota</taxon>
        <taxon>Clostridia</taxon>
        <taxon>Eubacteriales</taxon>
        <taxon>Desulfocucumaceae</taxon>
        <taxon>Desulfocucumis</taxon>
    </lineage>
</organism>
<dbReference type="EMBL" id="BFAV01000019">
    <property type="protein sequence ID" value="GBF32293.1"/>
    <property type="molecule type" value="Genomic_DNA"/>
</dbReference>
<comment type="caution">
    <text evidence="3">The sequence shown here is derived from an EMBL/GenBank/DDBJ whole genome shotgun (WGS) entry which is preliminary data.</text>
</comment>
<evidence type="ECO:0000313" key="4">
    <source>
        <dbReference type="Proteomes" id="UP000239549"/>
    </source>
</evidence>
<evidence type="ECO:0000313" key="3">
    <source>
        <dbReference type="EMBL" id="GBF32293.1"/>
    </source>
</evidence>
<dbReference type="Proteomes" id="UP000239549">
    <property type="component" value="Unassembled WGS sequence"/>
</dbReference>
<keyword evidence="4" id="KW-1185">Reference proteome</keyword>
<keyword evidence="2" id="KW-0808">Transferase</keyword>
<dbReference type="GO" id="GO:0071770">
    <property type="term" value="P:DIM/DIP cell wall layer assembly"/>
    <property type="evidence" value="ECO:0007669"/>
    <property type="project" value="TreeGrafter"/>
</dbReference>
<reference evidence="4" key="1">
    <citation type="submission" date="2018-02" db="EMBL/GenBank/DDBJ databases">
        <title>Genome sequence of Desulfocucumis palustris strain NAW-5.</title>
        <authorList>
            <person name="Watanabe M."/>
            <person name="Kojima H."/>
            <person name="Fukui M."/>
        </authorList>
    </citation>
    <scope>NUCLEOTIDE SEQUENCE [LARGE SCALE GENOMIC DNA]</scope>
    <source>
        <strain evidence="4">NAW-5</strain>
    </source>
</reference>
<protein>
    <submittedName>
        <fullName evidence="3">Cephalosporin hydroxylase</fullName>
    </submittedName>
</protein>
<dbReference type="Gene3D" id="3.40.50.150">
    <property type="entry name" value="Vaccinia Virus protein VP39"/>
    <property type="match status" value="1"/>
</dbReference>
<keyword evidence="1" id="KW-0489">Methyltransferase</keyword>
<sequence length="241" mass="28091">MKEFTAEKREWINALSKNEELKKDSVDWIEKASHYKYSYYFSWLGRPIIQFPQDIIAMQELIWESKPDLIIETGIAHGGSLIFYASLLELIGNGHVLGIDIDIREHNRVEIEKHSLHKRITMYQGSSIDIDIIKRVYEFAKGKKKVLVVLDSNHTHQHVLKELELYSPLVTKGSYLVVFDTIVEDMHDNFFLDRPWGKGDNPKTAVWEFLKNNKRFVVDKDIQNKLLITVAPDGYLKCVED</sequence>
<dbReference type="Pfam" id="PF04989">
    <property type="entry name" value="RMNT_CmcI"/>
    <property type="match status" value="1"/>
</dbReference>
<proteinExistence type="predicted"/>
<dbReference type="GO" id="GO:0008610">
    <property type="term" value="P:lipid biosynthetic process"/>
    <property type="evidence" value="ECO:0007669"/>
    <property type="project" value="InterPro"/>
</dbReference>
<dbReference type="RefSeq" id="WP_207655522.1">
    <property type="nucleotide sequence ID" value="NZ_BFAV01000019.1"/>
</dbReference>
<dbReference type="SUPFAM" id="SSF53335">
    <property type="entry name" value="S-adenosyl-L-methionine-dependent methyltransferases"/>
    <property type="match status" value="1"/>
</dbReference>
<dbReference type="AlphaFoldDB" id="A0A2L2X9L0"/>